<dbReference type="OrthoDB" id="1805151at2"/>
<proteinExistence type="predicted"/>
<keyword evidence="3" id="KW-1185">Reference proteome</keyword>
<evidence type="ECO:0000259" key="1">
    <source>
        <dbReference type="Pfam" id="PF00535"/>
    </source>
</evidence>
<dbReference type="EMBL" id="CP017634">
    <property type="protein sequence ID" value="ATW27715.1"/>
    <property type="molecule type" value="Genomic_DNA"/>
</dbReference>
<keyword evidence="2" id="KW-0808">Transferase</keyword>
<dbReference type="Proteomes" id="UP000323521">
    <property type="component" value="Chromosome"/>
</dbReference>
<feature type="domain" description="Glycosyltransferase 2-like" evidence="1">
    <location>
        <begin position="19"/>
        <end position="164"/>
    </location>
</feature>
<evidence type="ECO:0000313" key="3">
    <source>
        <dbReference type="Proteomes" id="UP000323521"/>
    </source>
</evidence>
<dbReference type="AlphaFoldDB" id="A0A3G1KZQ3"/>
<dbReference type="InterPro" id="IPR029044">
    <property type="entry name" value="Nucleotide-diphossugar_trans"/>
</dbReference>
<reference evidence="2 3" key="1">
    <citation type="submission" date="2016-10" db="EMBL/GenBank/DDBJ databases">
        <title>Complete Genome Sequence of Peptococcaceae strain DCMF.</title>
        <authorList>
            <person name="Edwards R.J."/>
            <person name="Holland S.I."/>
            <person name="Deshpande N.P."/>
            <person name="Wong Y.K."/>
            <person name="Ertan H."/>
            <person name="Manefield M."/>
            <person name="Russell T.L."/>
            <person name="Lee M.J."/>
        </authorList>
    </citation>
    <scope>NUCLEOTIDE SEQUENCE [LARGE SCALE GENOMIC DNA]</scope>
    <source>
        <strain evidence="2 3">DCMF</strain>
    </source>
</reference>
<dbReference type="GO" id="GO:0016740">
    <property type="term" value="F:transferase activity"/>
    <property type="evidence" value="ECO:0007669"/>
    <property type="project" value="UniProtKB-KW"/>
</dbReference>
<evidence type="ECO:0000313" key="2">
    <source>
        <dbReference type="EMBL" id="ATW27715.1"/>
    </source>
</evidence>
<dbReference type="CDD" id="cd00761">
    <property type="entry name" value="Glyco_tranf_GTA_type"/>
    <property type="match status" value="1"/>
</dbReference>
<organism evidence="2 3">
    <name type="scientific">Formimonas warabiya</name>
    <dbReference type="NCBI Taxonomy" id="1761012"/>
    <lineage>
        <taxon>Bacteria</taxon>
        <taxon>Bacillati</taxon>
        <taxon>Bacillota</taxon>
        <taxon>Clostridia</taxon>
        <taxon>Eubacteriales</taxon>
        <taxon>Peptococcaceae</taxon>
        <taxon>Candidatus Formimonas</taxon>
    </lineage>
</organism>
<sequence length="299" mass="34830">MTPPLISYSTFHRMGLTVRNLSSLLRTTDDFELHIIDNNSQDGTWEYIQSLADSRIKSKTRFPVNSGPIYPINFNLARRRPDQYFIVLESDVFFYVPDWISRFMKIFQTFPEVGLLGIPRAYPLPAFQPDVVPQERDGVSYLQLKNSEVGTIIDFVPGHCQCLRPELISLIGYWCEENGYGDAELSIRVHKYTPFKAGFTTDIPIDMTQTIPCQACEGSQWCHLDKIANTCFSIRNNKHKNLSFAETNRWKYFEYFNELNQGKRTVYCASIHDPESYRTHLYHMDWALENFNFYAIHGN</sequence>
<gene>
    <name evidence="2" type="ORF">DCMF_25820</name>
</gene>
<dbReference type="InterPro" id="IPR001173">
    <property type="entry name" value="Glyco_trans_2-like"/>
</dbReference>
<dbReference type="RefSeq" id="WP_148137092.1">
    <property type="nucleotide sequence ID" value="NZ_CP017634.1"/>
</dbReference>
<name>A0A3G1KZQ3_FORW1</name>
<dbReference type="SUPFAM" id="SSF53448">
    <property type="entry name" value="Nucleotide-diphospho-sugar transferases"/>
    <property type="match status" value="1"/>
</dbReference>
<dbReference type="Gene3D" id="3.90.550.10">
    <property type="entry name" value="Spore Coat Polysaccharide Biosynthesis Protein SpsA, Chain A"/>
    <property type="match status" value="1"/>
</dbReference>
<protein>
    <submittedName>
        <fullName evidence="2">Glycosyl transferase</fullName>
    </submittedName>
</protein>
<accession>A0A3G1KZQ3</accession>
<dbReference type="KEGG" id="fwa:DCMF_25820"/>
<dbReference type="Pfam" id="PF00535">
    <property type="entry name" value="Glycos_transf_2"/>
    <property type="match status" value="1"/>
</dbReference>